<evidence type="ECO:0000259" key="2">
    <source>
        <dbReference type="Pfam" id="PF00561"/>
    </source>
</evidence>
<keyword evidence="4" id="KW-1185">Reference proteome</keyword>
<dbReference type="AlphaFoldDB" id="A0A160T9N4"/>
<dbReference type="EC" id="3.5.1.-" evidence="3"/>
<dbReference type="InterPro" id="IPR029058">
    <property type="entry name" value="AB_hydrolase_fold"/>
</dbReference>
<dbReference type="InterPro" id="IPR050228">
    <property type="entry name" value="Carboxylesterase_BioH"/>
</dbReference>
<name>A0A160T9N4_9CHLR</name>
<dbReference type="Pfam" id="PF00561">
    <property type="entry name" value="Abhydrolase_1"/>
    <property type="match status" value="1"/>
</dbReference>
<dbReference type="PRINTS" id="PR00111">
    <property type="entry name" value="ABHYDROLASE"/>
</dbReference>
<feature type="region of interest" description="Disordered" evidence="1">
    <location>
        <begin position="84"/>
        <end position="103"/>
    </location>
</feature>
<dbReference type="SUPFAM" id="SSF53474">
    <property type="entry name" value="alpha/beta-Hydrolases"/>
    <property type="match status" value="1"/>
</dbReference>
<dbReference type="Proteomes" id="UP000215027">
    <property type="component" value="Chromosome II"/>
</dbReference>
<dbReference type="PANTHER" id="PTHR43194">
    <property type="entry name" value="HYDROLASE ALPHA/BETA FOLD FAMILY"/>
    <property type="match status" value="1"/>
</dbReference>
<dbReference type="InterPro" id="IPR000639">
    <property type="entry name" value="Epox_hydrolase-like"/>
</dbReference>
<sequence length="302" mass="32132">MNSQSGTANLNGTTFVYEIAGEGTPLVGAAAATTPATDRAPVVLIHAGIADSRMWQFATKSAQFPALAEAFTVVMYDLRGFGRTPPLTDPPPGASMTGAQPPTTFAHHEDLAALLLHLGLARVALVGCSQGSRVALDFALQYPERVDRLVLASPTMSGWRYDGPPPAEAAELEAADAAGDLDRVNELEMQIWVDGPHRRPDEVNPLVRFLARTMNAIALANEGAALAERPLTPPAIERLGEVGVPVLIIAGQVDQARTRAAAGHLAVKLPNARLEIIPGAAHLPNMERPAEFNRLLLEFLKQ</sequence>
<accession>A0A160T9N4</accession>
<feature type="domain" description="AB hydrolase-1" evidence="2">
    <location>
        <begin position="41"/>
        <end position="289"/>
    </location>
</feature>
<proteinExistence type="predicted"/>
<dbReference type="Gene3D" id="3.40.50.1820">
    <property type="entry name" value="alpha/beta hydrolase"/>
    <property type="match status" value="1"/>
</dbReference>
<evidence type="ECO:0000313" key="3">
    <source>
        <dbReference type="EMBL" id="CUS05760.1"/>
    </source>
</evidence>
<evidence type="ECO:0000313" key="4">
    <source>
        <dbReference type="Proteomes" id="UP000215027"/>
    </source>
</evidence>
<keyword evidence="3" id="KW-0378">Hydrolase</keyword>
<dbReference type="OrthoDB" id="9805423at2"/>
<dbReference type="PANTHER" id="PTHR43194:SF2">
    <property type="entry name" value="PEROXISOMAL MEMBRANE PROTEIN LPX1"/>
    <property type="match status" value="1"/>
</dbReference>
<evidence type="ECO:0000256" key="1">
    <source>
        <dbReference type="SAM" id="MobiDB-lite"/>
    </source>
</evidence>
<dbReference type="PRINTS" id="PR00412">
    <property type="entry name" value="EPOXHYDRLASE"/>
</dbReference>
<dbReference type="RefSeq" id="WP_095045129.1">
    <property type="nucleotide sequence ID" value="NZ_LN890656.1"/>
</dbReference>
<dbReference type="EMBL" id="LN890656">
    <property type="protein sequence ID" value="CUS05760.1"/>
    <property type="molecule type" value="Genomic_DNA"/>
</dbReference>
<reference evidence="3" key="1">
    <citation type="submission" date="2016-01" db="EMBL/GenBank/DDBJ databases">
        <authorList>
            <person name="Mcilroy J.S."/>
            <person name="Karst M S."/>
            <person name="Albertsen M."/>
        </authorList>
    </citation>
    <scope>NUCLEOTIDE SEQUENCE</scope>
    <source>
        <strain evidence="3">Cfx-K</strain>
    </source>
</reference>
<dbReference type="KEGG" id="pbf:CFX0092_B0226"/>
<organism evidence="3 4">
    <name type="scientific">Candidatus Promineifilum breve</name>
    <dbReference type="NCBI Taxonomy" id="1806508"/>
    <lineage>
        <taxon>Bacteria</taxon>
        <taxon>Bacillati</taxon>
        <taxon>Chloroflexota</taxon>
        <taxon>Ardenticatenia</taxon>
        <taxon>Candidatus Promineifilales</taxon>
        <taxon>Candidatus Promineifilaceae</taxon>
        <taxon>Candidatus Promineifilum</taxon>
    </lineage>
</organism>
<gene>
    <name evidence="3" type="ORF">CFX0092_B0226</name>
</gene>
<dbReference type="InterPro" id="IPR000073">
    <property type="entry name" value="AB_hydrolase_1"/>
</dbReference>
<protein>
    <submittedName>
        <fullName evidence="3">Aminoacrylate hydrolase RutD</fullName>
        <ecNumber evidence="3">3.5.1.-</ecNumber>
    </submittedName>
</protein>
<dbReference type="GO" id="GO:0016787">
    <property type="term" value="F:hydrolase activity"/>
    <property type="evidence" value="ECO:0007669"/>
    <property type="project" value="UniProtKB-KW"/>
</dbReference>